<gene>
    <name evidence="12" type="ORF">DFH94DRAFT_722198</name>
</gene>
<protein>
    <submittedName>
        <fullName evidence="12">WD40-repeat-containing domain protein</fullName>
    </submittedName>
</protein>
<evidence type="ECO:0000256" key="7">
    <source>
        <dbReference type="ARBA" id="ARBA00023242"/>
    </source>
</evidence>
<reference evidence="12" key="1">
    <citation type="submission" date="2019-10" db="EMBL/GenBank/DDBJ databases">
        <authorList>
            <consortium name="DOE Joint Genome Institute"/>
            <person name="Kuo A."/>
            <person name="Miyauchi S."/>
            <person name="Kiss E."/>
            <person name="Drula E."/>
            <person name="Kohler A."/>
            <person name="Sanchez-Garcia M."/>
            <person name="Andreopoulos B."/>
            <person name="Barry K.W."/>
            <person name="Bonito G."/>
            <person name="Buee M."/>
            <person name="Carver A."/>
            <person name="Chen C."/>
            <person name="Cichocki N."/>
            <person name="Clum A."/>
            <person name="Culley D."/>
            <person name="Crous P.W."/>
            <person name="Fauchery L."/>
            <person name="Girlanda M."/>
            <person name="Hayes R."/>
            <person name="Keri Z."/>
            <person name="LaButti K."/>
            <person name="Lipzen A."/>
            <person name="Lombard V."/>
            <person name="Magnuson J."/>
            <person name="Maillard F."/>
            <person name="Morin E."/>
            <person name="Murat C."/>
            <person name="Nolan M."/>
            <person name="Ohm R."/>
            <person name="Pangilinan J."/>
            <person name="Pereira M."/>
            <person name="Perotto S."/>
            <person name="Peter M."/>
            <person name="Riley R."/>
            <person name="Sitrit Y."/>
            <person name="Stielow B."/>
            <person name="Szollosi G."/>
            <person name="Zifcakova L."/>
            <person name="Stursova M."/>
            <person name="Spatafora J.W."/>
            <person name="Tedersoo L."/>
            <person name="Vaario L.-M."/>
            <person name="Yamada A."/>
            <person name="Yan M."/>
            <person name="Wang P."/>
            <person name="Xu J."/>
            <person name="Bruns T."/>
            <person name="Baldrian P."/>
            <person name="Vilgalys R."/>
            <person name="Henrissat B."/>
            <person name="Grigoriev I.V."/>
            <person name="Hibbett D."/>
            <person name="Nagy L.G."/>
            <person name="Martin F.M."/>
        </authorList>
    </citation>
    <scope>NUCLEOTIDE SEQUENCE</scope>
    <source>
        <strain evidence="12">Prilba</strain>
    </source>
</reference>
<feature type="compositionally biased region" description="Basic and acidic residues" evidence="10">
    <location>
        <begin position="146"/>
        <end position="216"/>
    </location>
</feature>
<keyword evidence="6" id="KW-0804">Transcription</keyword>
<comment type="similarity">
    <text evidence="8">Belongs to the WD repeat TUP1 family.</text>
</comment>
<dbReference type="InterPro" id="IPR019775">
    <property type="entry name" value="WD40_repeat_CS"/>
</dbReference>
<keyword evidence="7" id="KW-0539">Nucleus</keyword>
<sequence>MSSSAIYAHRSLQPTVPPTQGPSQQPSHTRLSECLDTIRSEFDVLSQDIVHLRNQRDEFDTKVASQVNELNIIRQSLYDLETQHGKIRQQYEEEISRLRAELMAARQGASGGPPNLGVNVGPGASGLPTPTAGPALPYSDPFMGRPPRDPAFDRDRDRDRDRERGLLERERERDRDREREAKERERERERDRERDREQRESKRIKPDRIKSDRPEHYSPSIGPSGGPSHPPPNSILTGGPGLPPPPSTTTPFTGAGGVSGPGTAPTSVTINDPPPSSGSAVDNSGSLAPISENSSFLDELDPLSVPPELKKEGSDWFAIFNPKIKRVLDVNLVHTLHHESVVCCVKFSADGKYLATGCNRAAQIFDAKSGAKTCVLVDEKANKYGDLYIRSVCFSPDGKYLATGAEDRQIRIWDIAKRRIRNVFDGHSQEIYSLDFSRDGRLIISGSGDRTTRIWDMQDGSNKLLADRDTETADSGVTSVAISPDGRLVAAGSLDNTVRIWDVASGQLIERLRGHKDSVYSVAFTPDGDGIVSGSLDKTLKYWDVGKLLANAPKRDPRTGLLPVDRPGSSSVVKKEGDKASAACTMNFLGHKDYVLSVAVSHDGQWVVSGSKDRGVQFWDSRSAIVQFMLQGHKNSVISIDLSPTASLLATGSGDWAARIWSYNTV</sequence>
<feature type="repeat" description="WD" evidence="9">
    <location>
        <begin position="470"/>
        <end position="511"/>
    </location>
</feature>
<name>A0A9P5N0Q0_9AGAM</name>
<evidence type="ECO:0000256" key="6">
    <source>
        <dbReference type="ARBA" id="ARBA00023163"/>
    </source>
</evidence>
<dbReference type="AlphaFoldDB" id="A0A9P5N0Q0"/>
<comment type="subcellular location">
    <subcellularLocation>
        <location evidence="1">Nucleus</location>
    </subcellularLocation>
</comment>
<feature type="compositionally biased region" description="Low complexity" evidence="10">
    <location>
        <begin position="112"/>
        <end position="122"/>
    </location>
</feature>
<evidence type="ECO:0000256" key="9">
    <source>
        <dbReference type="PROSITE-ProRule" id="PRU00221"/>
    </source>
</evidence>
<feature type="repeat" description="WD" evidence="9">
    <location>
        <begin position="424"/>
        <end position="465"/>
    </location>
</feature>
<dbReference type="PRINTS" id="PR00320">
    <property type="entry name" value="GPROTEINBRPT"/>
</dbReference>
<dbReference type="Pfam" id="PF08581">
    <property type="entry name" value="Tup_N"/>
    <property type="match status" value="1"/>
</dbReference>
<dbReference type="OrthoDB" id="17410at2759"/>
<feature type="repeat" description="WD" evidence="9">
    <location>
        <begin position="630"/>
        <end position="666"/>
    </location>
</feature>
<evidence type="ECO:0000256" key="4">
    <source>
        <dbReference type="ARBA" id="ARBA00022737"/>
    </source>
</evidence>
<dbReference type="Gene3D" id="1.20.5.340">
    <property type="match status" value="1"/>
</dbReference>
<keyword evidence="5" id="KW-0805">Transcription regulation</keyword>
<dbReference type="PANTHER" id="PTHR19848">
    <property type="entry name" value="WD40 REPEAT PROTEIN"/>
    <property type="match status" value="1"/>
</dbReference>
<keyword evidence="2" id="KW-0678">Repressor</keyword>
<dbReference type="InterPro" id="IPR036322">
    <property type="entry name" value="WD40_repeat_dom_sf"/>
</dbReference>
<feature type="domain" description="Transcriptional repressor Tup1 N-terminal" evidence="11">
    <location>
        <begin position="30"/>
        <end position="103"/>
    </location>
</feature>
<feature type="repeat" description="WD" evidence="9">
    <location>
        <begin position="588"/>
        <end position="623"/>
    </location>
</feature>
<dbReference type="Gene3D" id="2.130.10.10">
    <property type="entry name" value="YVTN repeat-like/Quinoprotein amine dehydrogenase"/>
    <property type="match status" value="1"/>
</dbReference>
<evidence type="ECO:0000256" key="2">
    <source>
        <dbReference type="ARBA" id="ARBA00022491"/>
    </source>
</evidence>
<dbReference type="PROSITE" id="PS50082">
    <property type="entry name" value="WD_REPEATS_2"/>
    <property type="match status" value="6"/>
</dbReference>
<dbReference type="GO" id="GO:0005634">
    <property type="term" value="C:nucleus"/>
    <property type="evidence" value="ECO:0007669"/>
    <property type="project" value="UniProtKB-SubCell"/>
</dbReference>
<dbReference type="PANTHER" id="PTHR19848:SF8">
    <property type="entry name" value="F-BOX AND WD REPEAT DOMAIN CONTAINING 7"/>
    <property type="match status" value="1"/>
</dbReference>
<feature type="repeat" description="WD" evidence="9">
    <location>
        <begin position="389"/>
        <end position="423"/>
    </location>
</feature>
<evidence type="ECO:0000259" key="11">
    <source>
        <dbReference type="Pfam" id="PF08581"/>
    </source>
</evidence>
<organism evidence="12 13">
    <name type="scientific">Russula ochroleuca</name>
    <dbReference type="NCBI Taxonomy" id="152965"/>
    <lineage>
        <taxon>Eukaryota</taxon>
        <taxon>Fungi</taxon>
        <taxon>Dikarya</taxon>
        <taxon>Basidiomycota</taxon>
        <taxon>Agaricomycotina</taxon>
        <taxon>Agaricomycetes</taxon>
        <taxon>Russulales</taxon>
        <taxon>Russulaceae</taxon>
        <taxon>Russula</taxon>
    </lineage>
</organism>
<dbReference type="CDD" id="cd22265">
    <property type="entry name" value="UDM1_RNF168"/>
    <property type="match status" value="1"/>
</dbReference>
<keyword evidence="4" id="KW-0677">Repeat</keyword>
<proteinExistence type="inferred from homology"/>
<feature type="region of interest" description="Disordered" evidence="10">
    <location>
        <begin position="106"/>
        <end position="292"/>
    </location>
</feature>
<comment type="caution">
    <text evidence="12">The sequence shown here is derived from an EMBL/GenBank/DDBJ whole genome shotgun (WGS) entry which is preliminary data.</text>
</comment>
<dbReference type="FunFam" id="2.130.10.10:FF:000503">
    <property type="entry name" value="Glucose repression regulatory protein TUP1"/>
    <property type="match status" value="1"/>
</dbReference>
<keyword evidence="3 9" id="KW-0853">WD repeat</keyword>
<dbReference type="PROSITE" id="PS00678">
    <property type="entry name" value="WD_REPEATS_1"/>
    <property type="match status" value="4"/>
</dbReference>
<evidence type="ECO:0000256" key="8">
    <source>
        <dbReference type="ARBA" id="ARBA00060760"/>
    </source>
</evidence>
<evidence type="ECO:0000256" key="3">
    <source>
        <dbReference type="ARBA" id="ARBA00022574"/>
    </source>
</evidence>
<accession>A0A9P5N0Q0</accession>
<dbReference type="EMBL" id="WHVB01000004">
    <property type="protein sequence ID" value="KAF8483492.1"/>
    <property type="molecule type" value="Genomic_DNA"/>
</dbReference>
<evidence type="ECO:0000256" key="5">
    <source>
        <dbReference type="ARBA" id="ARBA00023015"/>
    </source>
</evidence>
<feature type="compositionally biased region" description="Polar residues" evidence="10">
    <location>
        <begin position="277"/>
        <end position="292"/>
    </location>
</feature>
<dbReference type="CDD" id="cd00200">
    <property type="entry name" value="WD40"/>
    <property type="match status" value="1"/>
</dbReference>
<dbReference type="SUPFAM" id="SSF50978">
    <property type="entry name" value="WD40 repeat-like"/>
    <property type="match status" value="1"/>
</dbReference>
<evidence type="ECO:0000313" key="12">
    <source>
        <dbReference type="EMBL" id="KAF8483492.1"/>
    </source>
</evidence>
<evidence type="ECO:0000256" key="10">
    <source>
        <dbReference type="SAM" id="MobiDB-lite"/>
    </source>
</evidence>
<feature type="repeat" description="WD" evidence="9">
    <location>
        <begin position="512"/>
        <end position="545"/>
    </location>
</feature>
<keyword evidence="13" id="KW-1185">Reference proteome</keyword>
<reference evidence="12" key="2">
    <citation type="journal article" date="2020" name="Nat. Commun.">
        <title>Large-scale genome sequencing of mycorrhizal fungi provides insights into the early evolution of symbiotic traits.</title>
        <authorList>
            <person name="Miyauchi S."/>
            <person name="Kiss E."/>
            <person name="Kuo A."/>
            <person name="Drula E."/>
            <person name="Kohler A."/>
            <person name="Sanchez-Garcia M."/>
            <person name="Morin E."/>
            <person name="Andreopoulos B."/>
            <person name="Barry K.W."/>
            <person name="Bonito G."/>
            <person name="Buee M."/>
            <person name="Carver A."/>
            <person name="Chen C."/>
            <person name="Cichocki N."/>
            <person name="Clum A."/>
            <person name="Culley D."/>
            <person name="Crous P.W."/>
            <person name="Fauchery L."/>
            <person name="Girlanda M."/>
            <person name="Hayes R.D."/>
            <person name="Keri Z."/>
            <person name="LaButti K."/>
            <person name="Lipzen A."/>
            <person name="Lombard V."/>
            <person name="Magnuson J."/>
            <person name="Maillard F."/>
            <person name="Murat C."/>
            <person name="Nolan M."/>
            <person name="Ohm R.A."/>
            <person name="Pangilinan J."/>
            <person name="Pereira M.F."/>
            <person name="Perotto S."/>
            <person name="Peter M."/>
            <person name="Pfister S."/>
            <person name="Riley R."/>
            <person name="Sitrit Y."/>
            <person name="Stielow J.B."/>
            <person name="Szollosi G."/>
            <person name="Zifcakova L."/>
            <person name="Stursova M."/>
            <person name="Spatafora J.W."/>
            <person name="Tedersoo L."/>
            <person name="Vaario L.M."/>
            <person name="Yamada A."/>
            <person name="Yan M."/>
            <person name="Wang P."/>
            <person name="Xu J."/>
            <person name="Bruns T."/>
            <person name="Baldrian P."/>
            <person name="Vilgalys R."/>
            <person name="Dunand C."/>
            <person name="Henrissat B."/>
            <person name="Grigoriev I.V."/>
            <person name="Hibbett D."/>
            <person name="Nagy L.G."/>
            <person name="Martin F.M."/>
        </authorList>
    </citation>
    <scope>NUCLEOTIDE SEQUENCE</scope>
    <source>
        <strain evidence="12">Prilba</strain>
    </source>
</reference>
<dbReference type="Pfam" id="PF00400">
    <property type="entry name" value="WD40"/>
    <property type="match status" value="7"/>
</dbReference>
<dbReference type="SMART" id="SM00320">
    <property type="entry name" value="WD40"/>
    <property type="match status" value="7"/>
</dbReference>
<feature type="region of interest" description="Disordered" evidence="10">
    <location>
        <begin position="1"/>
        <end position="28"/>
    </location>
</feature>
<dbReference type="InterPro" id="IPR015943">
    <property type="entry name" value="WD40/YVTN_repeat-like_dom_sf"/>
</dbReference>
<dbReference type="PROSITE" id="PS50294">
    <property type="entry name" value="WD_REPEATS_REGION"/>
    <property type="match status" value="6"/>
</dbReference>
<dbReference type="InterPro" id="IPR001680">
    <property type="entry name" value="WD40_rpt"/>
</dbReference>
<dbReference type="Proteomes" id="UP000759537">
    <property type="component" value="Unassembled WGS sequence"/>
</dbReference>
<dbReference type="InterPro" id="IPR013890">
    <property type="entry name" value="Tscrpt_rep_Tup1_N"/>
</dbReference>
<dbReference type="InterPro" id="IPR020472">
    <property type="entry name" value="WD40_PAC1"/>
</dbReference>
<evidence type="ECO:0000256" key="1">
    <source>
        <dbReference type="ARBA" id="ARBA00004123"/>
    </source>
</evidence>
<evidence type="ECO:0000313" key="13">
    <source>
        <dbReference type="Proteomes" id="UP000759537"/>
    </source>
</evidence>